<dbReference type="AlphaFoldDB" id="W1X5F3"/>
<comment type="caution">
    <text evidence="2">The sequence shown here is derived from an EMBL/GenBank/DDBJ whole genome shotgun (WGS) entry which is preliminary data.</text>
</comment>
<reference evidence="2" key="1">
    <citation type="submission" date="2013-12" db="EMBL/GenBank/DDBJ databases">
        <title>A Varibaculum cambriense genome reconstructed from a premature infant gut community with otherwise low bacterial novelty that shifts toward anaerobic metabolism during the third week of life.</title>
        <authorList>
            <person name="Brown C.T."/>
            <person name="Sharon I."/>
            <person name="Thomas B.C."/>
            <person name="Castelle C.J."/>
            <person name="Morowitz M.J."/>
            <person name="Banfield J.F."/>
        </authorList>
    </citation>
    <scope>NUCLEOTIDE SEQUENCE</scope>
</reference>
<accession>W1X5F3</accession>
<name>W1X5F3_9ZZZZ</name>
<protein>
    <recommendedName>
        <fullName evidence="1">Flagellar Assembly Protein A N-terminal region domain-containing protein</fullName>
    </recommendedName>
</protein>
<proteinExistence type="predicted"/>
<sequence>DSEEVICEVVAKGVQAIDPTPESMDILFKDYDKLKENIDTEVKVDYRNRFMLASVKTGEEIARIIPSKPGKDGKDVYGNDVK</sequence>
<feature type="non-terminal residue" evidence="2">
    <location>
        <position position="1"/>
    </location>
</feature>
<dbReference type="Pfam" id="PF20250">
    <property type="entry name" value="FapA_N"/>
    <property type="match status" value="1"/>
</dbReference>
<feature type="non-terminal residue" evidence="2">
    <location>
        <position position="82"/>
    </location>
</feature>
<feature type="domain" description="Flagellar Assembly Protein A N-terminal region" evidence="1">
    <location>
        <begin position="9"/>
        <end position="81"/>
    </location>
</feature>
<dbReference type="EMBL" id="AZMM01017819">
    <property type="protein sequence ID" value="ETJ25406.1"/>
    <property type="molecule type" value="Genomic_DNA"/>
</dbReference>
<organism evidence="2">
    <name type="scientific">human gut metagenome</name>
    <dbReference type="NCBI Taxonomy" id="408170"/>
    <lineage>
        <taxon>unclassified sequences</taxon>
        <taxon>metagenomes</taxon>
        <taxon>organismal metagenomes</taxon>
    </lineage>
</organism>
<dbReference type="InterPro" id="IPR046866">
    <property type="entry name" value="FapA_N"/>
</dbReference>
<evidence type="ECO:0000259" key="1">
    <source>
        <dbReference type="Pfam" id="PF20250"/>
    </source>
</evidence>
<evidence type="ECO:0000313" key="2">
    <source>
        <dbReference type="EMBL" id="ETJ25406.1"/>
    </source>
</evidence>
<gene>
    <name evidence="2" type="ORF">Q604_UNBC17819G0001</name>
</gene>